<feature type="transmembrane region" description="Helical" evidence="2">
    <location>
        <begin position="33"/>
        <end position="54"/>
    </location>
</feature>
<dbReference type="SMART" id="SM00822">
    <property type="entry name" value="PKS_KR"/>
    <property type="match status" value="1"/>
</dbReference>
<dbReference type="InterPro" id="IPR057326">
    <property type="entry name" value="KR_dom"/>
</dbReference>
<comment type="caution">
    <text evidence="4">The sequence shown here is derived from an EMBL/GenBank/DDBJ whole genome shotgun (WGS) entry which is preliminary data.</text>
</comment>
<keyword evidence="2" id="KW-0472">Membrane</keyword>
<evidence type="ECO:0000256" key="1">
    <source>
        <dbReference type="RuleBase" id="RU000363"/>
    </source>
</evidence>
<dbReference type="GO" id="GO:0003858">
    <property type="term" value="F:3-hydroxybutyrate dehydrogenase activity"/>
    <property type="evidence" value="ECO:0007669"/>
    <property type="project" value="UniProtKB-EC"/>
</dbReference>
<keyword evidence="4" id="KW-0560">Oxidoreductase</keyword>
<dbReference type="InterPro" id="IPR036291">
    <property type="entry name" value="NAD(P)-bd_dom_sf"/>
</dbReference>
<protein>
    <submittedName>
        <fullName evidence="4">Short-chain dehydrogenases reductases (SDR)</fullName>
        <ecNumber evidence="4">1.1.1.30</ecNumber>
    </submittedName>
</protein>
<dbReference type="Gene3D" id="3.40.50.720">
    <property type="entry name" value="NAD(P)-binding Rossmann-like Domain"/>
    <property type="match status" value="1"/>
</dbReference>
<dbReference type="GO" id="GO:0008202">
    <property type="term" value="P:steroid metabolic process"/>
    <property type="evidence" value="ECO:0007669"/>
    <property type="project" value="TreeGrafter"/>
</dbReference>
<feature type="transmembrane region" description="Helical" evidence="2">
    <location>
        <begin position="7"/>
        <end position="27"/>
    </location>
</feature>
<dbReference type="Proteomes" id="UP001381693">
    <property type="component" value="Unassembled WGS sequence"/>
</dbReference>
<evidence type="ECO:0000313" key="5">
    <source>
        <dbReference type="Proteomes" id="UP001381693"/>
    </source>
</evidence>
<dbReference type="PANTHER" id="PTHR43313:SF36">
    <property type="entry name" value="D-BETA-HYDROXYBUTYRATE DEHYDROGENASE, MITOCHONDRIAL"/>
    <property type="match status" value="1"/>
</dbReference>
<evidence type="ECO:0000256" key="2">
    <source>
        <dbReference type="SAM" id="Phobius"/>
    </source>
</evidence>
<feature type="domain" description="Ketoreductase" evidence="3">
    <location>
        <begin position="63"/>
        <end position="245"/>
    </location>
</feature>
<evidence type="ECO:0000259" key="3">
    <source>
        <dbReference type="SMART" id="SM00822"/>
    </source>
</evidence>
<name>A0AAN9AEH4_HALRR</name>
<keyword evidence="5" id="KW-1185">Reference proteome</keyword>
<gene>
    <name evidence="4" type="primary">bdh1</name>
    <name evidence="4" type="ORF">SK128_004420</name>
</gene>
<reference evidence="4 5" key="1">
    <citation type="submission" date="2023-11" db="EMBL/GenBank/DDBJ databases">
        <title>Halocaridina rubra genome assembly.</title>
        <authorList>
            <person name="Smith C."/>
        </authorList>
    </citation>
    <scope>NUCLEOTIDE SEQUENCE [LARGE SCALE GENOMIC DNA]</scope>
    <source>
        <strain evidence="4">EP-1</strain>
        <tissue evidence="4">Whole</tissue>
    </source>
</reference>
<dbReference type="SUPFAM" id="SSF51735">
    <property type="entry name" value="NAD(P)-binding Rossmann-fold domains"/>
    <property type="match status" value="1"/>
</dbReference>
<dbReference type="EMBL" id="JAXCGZ010004688">
    <property type="protein sequence ID" value="KAK7081562.1"/>
    <property type="molecule type" value="Genomic_DNA"/>
</dbReference>
<dbReference type="InterPro" id="IPR002347">
    <property type="entry name" value="SDR_fam"/>
</dbReference>
<sequence>MWSCDRIVDVFFWGGVSLLVTSLISILSMLSLVGFGLVFVTLWSLSASICLILAQLKIPTEKKAVLITGCDTGIGYALAIHLHEMGFRVFAGCLLADTGGEGAKRLRQVKSERFHVLQMDVTCQEQIKAALQEVKGILPEGEVLWGIVNNAGVSAFGEVEWVPLETYKKLLEINVLGTVRVTKAFLPFVRKSQGRIVNMASVCGHIGRATMSPYVLSKFALEGFSECLRQEMVPWGVSVCIIEPSNYSAGTEITSEDNLERQRTNMWKNMSDDVKRDYSEEYFNQVVTTAKIHSNSGLRDITPVLQSTAEALTQNYPRARYRPVTRYYYFKLFSVTHFPEWLYELLFVTHRHLPKRQNFVENE</sequence>
<dbReference type="EC" id="1.1.1.30" evidence="4"/>
<dbReference type="PANTHER" id="PTHR43313">
    <property type="entry name" value="SHORT-CHAIN DEHYDROGENASE/REDUCTASE FAMILY 9C"/>
    <property type="match status" value="1"/>
</dbReference>
<keyword evidence="2" id="KW-0812">Transmembrane</keyword>
<evidence type="ECO:0000313" key="4">
    <source>
        <dbReference type="EMBL" id="KAK7081562.1"/>
    </source>
</evidence>
<dbReference type="PRINTS" id="PR00081">
    <property type="entry name" value="GDHRDH"/>
</dbReference>
<dbReference type="Pfam" id="PF00106">
    <property type="entry name" value="adh_short"/>
    <property type="match status" value="1"/>
</dbReference>
<dbReference type="PRINTS" id="PR00080">
    <property type="entry name" value="SDRFAMILY"/>
</dbReference>
<comment type="similarity">
    <text evidence="1">Belongs to the short-chain dehydrogenases/reductases (SDR) family.</text>
</comment>
<accession>A0AAN9AEH4</accession>
<proteinExistence type="inferred from homology"/>
<dbReference type="AlphaFoldDB" id="A0AAN9AEH4"/>
<organism evidence="4 5">
    <name type="scientific">Halocaridina rubra</name>
    <name type="common">Hawaiian red shrimp</name>
    <dbReference type="NCBI Taxonomy" id="373956"/>
    <lineage>
        <taxon>Eukaryota</taxon>
        <taxon>Metazoa</taxon>
        <taxon>Ecdysozoa</taxon>
        <taxon>Arthropoda</taxon>
        <taxon>Crustacea</taxon>
        <taxon>Multicrustacea</taxon>
        <taxon>Malacostraca</taxon>
        <taxon>Eumalacostraca</taxon>
        <taxon>Eucarida</taxon>
        <taxon>Decapoda</taxon>
        <taxon>Pleocyemata</taxon>
        <taxon>Caridea</taxon>
        <taxon>Atyoidea</taxon>
        <taxon>Atyidae</taxon>
        <taxon>Halocaridina</taxon>
    </lineage>
</organism>
<keyword evidence="2" id="KW-1133">Transmembrane helix</keyword>